<feature type="transmembrane region" description="Helical" evidence="1">
    <location>
        <begin position="68"/>
        <end position="88"/>
    </location>
</feature>
<protein>
    <submittedName>
        <fullName evidence="2">Uncharacterized protein</fullName>
    </submittedName>
</protein>
<evidence type="ECO:0000313" key="3">
    <source>
        <dbReference type="Proteomes" id="UP001552299"/>
    </source>
</evidence>
<proteinExistence type="predicted"/>
<evidence type="ECO:0000313" key="2">
    <source>
        <dbReference type="EMBL" id="KAL0920057.1"/>
    </source>
</evidence>
<name>A0ABD0V4T9_DENTH</name>
<comment type="caution">
    <text evidence="2">The sequence shown here is derived from an EMBL/GenBank/DDBJ whole genome shotgun (WGS) entry which is preliminary data.</text>
</comment>
<sequence length="170" mass="18652">MQASLFNSGVKMISLAIPCSLPSSTATSQSIAPWYQICHSGTAAFENYFFRSFLESVLREITEVSSPIWVYANLNIIIVIVILISLSTSASSNIITYALAYLGTFHLGLTSNIELSQGCGRWQGVVAKRMAVVADGQQWWLGAVDSNQTKLAYGVKRSRSKLGKFTLFQK</sequence>
<keyword evidence="1" id="KW-0472">Membrane</keyword>
<reference evidence="2 3" key="1">
    <citation type="journal article" date="2024" name="Plant Biotechnol. J.">
        <title>Dendrobium thyrsiflorum genome and its molecular insights into genes involved in important horticultural traits.</title>
        <authorList>
            <person name="Chen B."/>
            <person name="Wang J.Y."/>
            <person name="Zheng P.J."/>
            <person name="Li K.L."/>
            <person name="Liang Y.M."/>
            <person name="Chen X.F."/>
            <person name="Zhang C."/>
            <person name="Zhao X."/>
            <person name="He X."/>
            <person name="Zhang G.Q."/>
            <person name="Liu Z.J."/>
            <person name="Xu Q."/>
        </authorList>
    </citation>
    <scope>NUCLEOTIDE SEQUENCE [LARGE SCALE GENOMIC DNA]</scope>
    <source>
        <strain evidence="2">GZMU011</strain>
    </source>
</reference>
<keyword evidence="3" id="KW-1185">Reference proteome</keyword>
<dbReference type="AlphaFoldDB" id="A0ABD0V4T9"/>
<dbReference type="Proteomes" id="UP001552299">
    <property type="component" value="Unassembled WGS sequence"/>
</dbReference>
<keyword evidence="1" id="KW-1133">Transmembrane helix</keyword>
<gene>
    <name evidence="2" type="ORF">M5K25_009164</name>
</gene>
<evidence type="ECO:0000256" key="1">
    <source>
        <dbReference type="SAM" id="Phobius"/>
    </source>
</evidence>
<dbReference type="EMBL" id="JANQDX010000008">
    <property type="protein sequence ID" value="KAL0920057.1"/>
    <property type="molecule type" value="Genomic_DNA"/>
</dbReference>
<organism evidence="2 3">
    <name type="scientific">Dendrobium thyrsiflorum</name>
    <name type="common">Pinecone-like raceme dendrobium</name>
    <name type="synonym">Orchid</name>
    <dbReference type="NCBI Taxonomy" id="117978"/>
    <lineage>
        <taxon>Eukaryota</taxon>
        <taxon>Viridiplantae</taxon>
        <taxon>Streptophyta</taxon>
        <taxon>Embryophyta</taxon>
        <taxon>Tracheophyta</taxon>
        <taxon>Spermatophyta</taxon>
        <taxon>Magnoliopsida</taxon>
        <taxon>Liliopsida</taxon>
        <taxon>Asparagales</taxon>
        <taxon>Orchidaceae</taxon>
        <taxon>Epidendroideae</taxon>
        <taxon>Malaxideae</taxon>
        <taxon>Dendrobiinae</taxon>
        <taxon>Dendrobium</taxon>
    </lineage>
</organism>
<accession>A0ABD0V4T9</accession>
<keyword evidence="1" id="KW-0812">Transmembrane</keyword>